<dbReference type="EMBL" id="MLCB01000170">
    <property type="protein sequence ID" value="OJI92744.1"/>
    <property type="molecule type" value="Genomic_DNA"/>
</dbReference>
<reference evidence="2 3" key="1">
    <citation type="submission" date="2016-10" db="EMBL/GenBank/DDBJ databases">
        <title>Genome sequence of Planktotalea frisia SH6-1.</title>
        <authorList>
            <person name="Poehlein A."/>
            <person name="Bakenhus I."/>
            <person name="Voget S."/>
            <person name="Brinkhoff T."/>
            <person name="Simon M."/>
        </authorList>
    </citation>
    <scope>NUCLEOTIDE SEQUENCE [LARGE SCALE GENOMIC DNA]</scope>
    <source>
        <strain evidence="2 3">SH6-1</strain>
    </source>
</reference>
<keyword evidence="1" id="KW-0812">Transmembrane</keyword>
<gene>
    <name evidence="2" type="ORF">PFRI_30630</name>
</gene>
<name>A0A1L9NUB9_9RHOB</name>
<keyword evidence="1" id="KW-0472">Membrane</keyword>
<dbReference type="RefSeq" id="WP_072631580.1">
    <property type="nucleotide sequence ID" value="NZ_MLCB01000170.1"/>
</dbReference>
<keyword evidence="3" id="KW-1185">Reference proteome</keyword>
<feature type="transmembrane region" description="Helical" evidence="1">
    <location>
        <begin position="50"/>
        <end position="74"/>
    </location>
</feature>
<evidence type="ECO:0000313" key="3">
    <source>
        <dbReference type="Proteomes" id="UP000184514"/>
    </source>
</evidence>
<keyword evidence="1" id="KW-1133">Transmembrane helix</keyword>
<sequence>MGNSLLHKKTGFVLLPDQKRQASTDYMTIVDKNGLIQVVPRKKSRLWSTVPLRLIMLFFVLITVFKALAVLNVGLTAYEEQLTALAAGNVVEKIGSFVLVIDPLTNAVIQGIAPLVR</sequence>
<feature type="transmembrane region" description="Helical" evidence="1">
    <location>
        <begin position="94"/>
        <end position="116"/>
    </location>
</feature>
<dbReference type="Proteomes" id="UP000184514">
    <property type="component" value="Unassembled WGS sequence"/>
</dbReference>
<evidence type="ECO:0000313" key="2">
    <source>
        <dbReference type="EMBL" id="OJI92744.1"/>
    </source>
</evidence>
<dbReference type="STRING" id="696762.PFRI_30630"/>
<comment type="caution">
    <text evidence="2">The sequence shown here is derived from an EMBL/GenBank/DDBJ whole genome shotgun (WGS) entry which is preliminary data.</text>
</comment>
<dbReference type="OrthoDB" id="7866534at2"/>
<dbReference type="AlphaFoldDB" id="A0A1L9NUB9"/>
<accession>A0A1L9NUB9</accession>
<evidence type="ECO:0000256" key="1">
    <source>
        <dbReference type="SAM" id="Phobius"/>
    </source>
</evidence>
<organism evidence="2 3">
    <name type="scientific">Planktotalea frisia</name>
    <dbReference type="NCBI Taxonomy" id="696762"/>
    <lineage>
        <taxon>Bacteria</taxon>
        <taxon>Pseudomonadati</taxon>
        <taxon>Pseudomonadota</taxon>
        <taxon>Alphaproteobacteria</taxon>
        <taxon>Rhodobacterales</taxon>
        <taxon>Paracoccaceae</taxon>
        <taxon>Planktotalea</taxon>
    </lineage>
</organism>
<proteinExistence type="predicted"/>
<protein>
    <submittedName>
        <fullName evidence="2">Uncharacterized protein</fullName>
    </submittedName>
</protein>